<dbReference type="InterPro" id="IPR054224">
    <property type="entry name" value="DUF6944"/>
</dbReference>
<dbReference type="EMBL" id="QGTD01000008">
    <property type="protein sequence ID" value="PWU68734.1"/>
    <property type="molecule type" value="Genomic_DNA"/>
</dbReference>
<comment type="caution">
    <text evidence="1">The sequence shown here is derived from an EMBL/GenBank/DDBJ whole genome shotgun (WGS) entry which is preliminary data.</text>
</comment>
<evidence type="ECO:0000313" key="1">
    <source>
        <dbReference type="EMBL" id="PWU68734.1"/>
    </source>
</evidence>
<organism evidence="1 2">
    <name type="scientific">Gracilibacillus dipsosauri</name>
    <dbReference type="NCBI Taxonomy" id="178340"/>
    <lineage>
        <taxon>Bacteria</taxon>
        <taxon>Bacillati</taxon>
        <taxon>Bacillota</taxon>
        <taxon>Bacilli</taxon>
        <taxon>Bacillales</taxon>
        <taxon>Bacillaceae</taxon>
        <taxon>Gracilibacillus</taxon>
    </lineage>
</organism>
<dbReference type="Pfam" id="PF22116">
    <property type="entry name" value="DUF6944"/>
    <property type="match status" value="1"/>
</dbReference>
<sequence>MSKEDKELFGGWIQAIGTILSAIANTPHFGLSQTISQDLKVVGNTMQATGNALAVDKLSQKDLSDVGNAIQSIGNLTVIGSLKFPVSNQLKQGLNIKGNLLQALGSGISFSDSLKDSFQISTVYNAYGNLLQAIGNSMQALASKAGSNSTMMNTIGNWIQAIGAIMTAISESLEKL</sequence>
<protein>
    <submittedName>
        <fullName evidence="1">Uncharacterized protein</fullName>
    </submittedName>
</protein>
<dbReference type="RefSeq" id="WP_109984335.1">
    <property type="nucleotide sequence ID" value="NZ_QGTD01000008.1"/>
</dbReference>
<dbReference type="AlphaFoldDB" id="A0A317L0F5"/>
<accession>A0A317L0F5</accession>
<dbReference type="OrthoDB" id="2927316at2"/>
<dbReference type="Proteomes" id="UP000245624">
    <property type="component" value="Unassembled WGS sequence"/>
</dbReference>
<name>A0A317L0F5_9BACI</name>
<keyword evidence="2" id="KW-1185">Reference proteome</keyword>
<evidence type="ECO:0000313" key="2">
    <source>
        <dbReference type="Proteomes" id="UP000245624"/>
    </source>
</evidence>
<proteinExistence type="predicted"/>
<gene>
    <name evidence="1" type="ORF">DLJ74_09930</name>
</gene>
<reference evidence="1 2" key="1">
    <citation type="submission" date="2018-05" db="EMBL/GenBank/DDBJ databases">
        <title>Genomic analysis of Gracilibacillus dipsosauri DD1 reveals novel features of a salt-tolerant amylase.</title>
        <authorList>
            <person name="Deutch C.E."/>
            <person name="Yang S."/>
        </authorList>
    </citation>
    <scope>NUCLEOTIDE SEQUENCE [LARGE SCALE GENOMIC DNA]</scope>
    <source>
        <strain evidence="1 2">DD1</strain>
    </source>
</reference>